<sequence>MRFLMRQDISSLIWHPKQMEKCRSETRQFLTAHWKKFIHLIQHSRLLPGHIPKITSLLWWKIGRKPMPFLFLLLYPQYRVENLAIAAAGPPARGTKIGKETLDASPIVVRERDL</sequence>
<dbReference type="Proteomes" id="UP000001817">
    <property type="component" value="Chromosome 2"/>
</dbReference>
<keyword evidence="2" id="KW-1185">Reference proteome</keyword>
<accession>Q13KE0</accession>
<reference evidence="1 2" key="1">
    <citation type="journal article" date="2006" name="Proc. Natl. Acad. Sci. U.S.A.">
        <title>Burkholderia xenovorans LB400 harbors a multi-replicon, 9.73-Mbp genome shaped for versatility.</title>
        <authorList>
            <person name="Chain P.S."/>
            <person name="Denef V.J."/>
            <person name="Konstantinidis K.T."/>
            <person name="Vergez L.M."/>
            <person name="Agullo L."/>
            <person name="Reyes V.L."/>
            <person name="Hauser L."/>
            <person name="Cordova M."/>
            <person name="Gomez L."/>
            <person name="Gonzalez M."/>
            <person name="Land M."/>
            <person name="Lao V."/>
            <person name="Larimer F."/>
            <person name="LiPuma J.J."/>
            <person name="Mahenthiralingam E."/>
            <person name="Malfatti S.A."/>
            <person name="Marx C.J."/>
            <person name="Parnell J.J."/>
            <person name="Ramette A."/>
            <person name="Richardson P."/>
            <person name="Seeger M."/>
            <person name="Smith D."/>
            <person name="Spilker T."/>
            <person name="Sul W.J."/>
            <person name="Tsoi T.V."/>
            <person name="Ulrich L.E."/>
            <person name="Zhulin I.B."/>
            <person name="Tiedje J.M."/>
        </authorList>
    </citation>
    <scope>NUCLEOTIDE SEQUENCE [LARGE SCALE GENOMIC DNA]</scope>
    <source>
        <strain evidence="1 2">LB400</strain>
    </source>
</reference>
<dbReference type="KEGG" id="bxe:Bxe_B0498"/>
<evidence type="ECO:0000313" key="2">
    <source>
        <dbReference type="Proteomes" id="UP000001817"/>
    </source>
</evidence>
<name>Q13KE0_PARXL</name>
<dbReference type="STRING" id="266265.Bxe_B0498"/>
<organism evidence="1 2">
    <name type="scientific">Paraburkholderia xenovorans (strain LB400)</name>
    <dbReference type="NCBI Taxonomy" id="266265"/>
    <lineage>
        <taxon>Bacteria</taxon>
        <taxon>Pseudomonadati</taxon>
        <taxon>Pseudomonadota</taxon>
        <taxon>Betaproteobacteria</taxon>
        <taxon>Burkholderiales</taxon>
        <taxon>Burkholderiaceae</taxon>
        <taxon>Paraburkholderia</taxon>
    </lineage>
</organism>
<gene>
    <name evidence="1" type="ORF">Bxe_B0498</name>
</gene>
<protein>
    <submittedName>
        <fullName evidence="1">Uncharacterized protein</fullName>
    </submittedName>
</protein>
<dbReference type="AlphaFoldDB" id="Q13KE0"/>
<dbReference type="EMBL" id="CP000271">
    <property type="protein sequence ID" value="ABE35449.1"/>
    <property type="molecule type" value="Genomic_DNA"/>
</dbReference>
<proteinExistence type="predicted"/>
<evidence type="ECO:0000313" key="1">
    <source>
        <dbReference type="EMBL" id="ABE35449.1"/>
    </source>
</evidence>